<dbReference type="AlphaFoldDB" id="D7UB50"/>
<dbReference type="InParanoid" id="D7UB50"/>
<sequence>MVFEMSLNEPIEQIYALVVGNDLLSTGAQDGAIRACLQ</sequence>
<protein>
    <submittedName>
        <fullName evidence="1">Uncharacterized protein</fullName>
    </submittedName>
</protein>
<evidence type="ECO:0000313" key="2">
    <source>
        <dbReference type="Proteomes" id="UP000009183"/>
    </source>
</evidence>
<dbReference type="EMBL" id="FN596748">
    <property type="protein sequence ID" value="CBI39974.3"/>
    <property type="molecule type" value="Genomic_DNA"/>
</dbReference>
<proteinExistence type="predicted"/>
<dbReference type="HOGENOM" id="CLU_3336582_0_0_1"/>
<reference evidence="2" key="1">
    <citation type="journal article" date="2007" name="Nature">
        <title>The grapevine genome sequence suggests ancestral hexaploidization in major angiosperm phyla.</title>
        <authorList>
            <consortium name="The French-Italian Public Consortium for Grapevine Genome Characterization."/>
            <person name="Jaillon O."/>
            <person name="Aury J.-M."/>
            <person name="Noel B."/>
            <person name="Policriti A."/>
            <person name="Clepet C."/>
            <person name="Casagrande A."/>
            <person name="Choisne N."/>
            <person name="Aubourg S."/>
            <person name="Vitulo N."/>
            <person name="Jubin C."/>
            <person name="Vezzi A."/>
            <person name="Legeai F."/>
            <person name="Hugueney P."/>
            <person name="Dasilva C."/>
            <person name="Horner D."/>
            <person name="Mica E."/>
            <person name="Jublot D."/>
            <person name="Poulain J."/>
            <person name="Bruyere C."/>
            <person name="Billault A."/>
            <person name="Segurens B."/>
            <person name="Gouyvenoux M."/>
            <person name="Ugarte E."/>
            <person name="Cattonaro F."/>
            <person name="Anthouard V."/>
            <person name="Vico V."/>
            <person name="Del Fabbro C."/>
            <person name="Alaux M."/>
            <person name="Di Gaspero G."/>
            <person name="Dumas V."/>
            <person name="Felice N."/>
            <person name="Paillard S."/>
            <person name="Juman I."/>
            <person name="Moroldo M."/>
            <person name="Scalabrin S."/>
            <person name="Canaguier A."/>
            <person name="Le Clainche I."/>
            <person name="Malacrida G."/>
            <person name="Durand E."/>
            <person name="Pesole G."/>
            <person name="Laucou V."/>
            <person name="Chatelet P."/>
            <person name="Merdinoglu D."/>
            <person name="Delledonne M."/>
            <person name="Pezzotti M."/>
            <person name="Lecharny A."/>
            <person name="Scarpelli C."/>
            <person name="Artiguenave F."/>
            <person name="Pe M.E."/>
            <person name="Valle G."/>
            <person name="Morgante M."/>
            <person name="Caboche M."/>
            <person name="Adam-Blondon A.-F."/>
            <person name="Weissenbach J."/>
            <person name="Quetier F."/>
            <person name="Wincker P."/>
        </authorList>
    </citation>
    <scope>NUCLEOTIDE SEQUENCE [LARGE SCALE GENOMIC DNA]</scope>
    <source>
        <strain evidence="2">cv. Pinot noir / PN40024</strain>
    </source>
</reference>
<keyword evidence="2" id="KW-1185">Reference proteome</keyword>
<dbReference type="PaxDb" id="29760-VIT_15s0024g01330.t01"/>
<name>D7UB50_VITVI</name>
<dbReference type="Proteomes" id="UP000009183">
    <property type="component" value="Chromosome 15"/>
</dbReference>
<evidence type="ECO:0000313" key="1">
    <source>
        <dbReference type="EMBL" id="CBI39974.3"/>
    </source>
</evidence>
<accession>D7UB50</accession>
<organism evidence="1 2">
    <name type="scientific">Vitis vinifera</name>
    <name type="common">Grape</name>
    <dbReference type="NCBI Taxonomy" id="29760"/>
    <lineage>
        <taxon>Eukaryota</taxon>
        <taxon>Viridiplantae</taxon>
        <taxon>Streptophyta</taxon>
        <taxon>Embryophyta</taxon>
        <taxon>Tracheophyta</taxon>
        <taxon>Spermatophyta</taxon>
        <taxon>Magnoliopsida</taxon>
        <taxon>eudicotyledons</taxon>
        <taxon>Gunneridae</taxon>
        <taxon>Pentapetalae</taxon>
        <taxon>rosids</taxon>
        <taxon>Vitales</taxon>
        <taxon>Vitaceae</taxon>
        <taxon>Viteae</taxon>
        <taxon>Vitis</taxon>
    </lineage>
</organism>
<gene>
    <name evidence="1" type="ordered locus">VIT_15s0024g01330</name>
</gene>